<comment type="caution">
    <text evidence="1">The sequence shown here is derived from an EMBL/GenBank/DDBJ whole genome shotgun (WGS) entry which is preliminary data.</text>
</comment>
<keyword evidence="2" id="KW-1185">Reference proteome</keyword>
<evidence type="ECO:0000313" key="1">
    <source>
        <dbReference type="EMBL" id="MDQ0150585.1"/>
    </source>
</evidence>
<gene>
    <name evidence="1" type="ORF">J2S18_002533</name>
</gene>
<organism evidence="1 2">
    <name type="scientific">Eubacterium multiforme</name>
    <dbReference type="NCBI Taxonomy" id="83339"/>
    <lineage>
        <taxon>Bacteria</taxon>
        <taxon>Bacillati</taxon>
        <taxon>Bacillota</taxon>
        <taxon>Clostridia</taxon>
        <taxon>Eubacteriales</taxon>
        <taxon>Eubacteriaceae</taxon>
        <taxon>Eubacterium</taxon>
    </lineage>
</organism>
<dbReference type="EMBL" id="JAUSUF010000010">
    <property type="protein sequence ID" value="MDQ0150585.1"/>
    <property type="molecule type" value="Genomic_DNA"/>
</dbReference>
<accession>A0ABT9UW81</accession>
<sequence length="132" mass="16052">MEIRLIKENKTQLKLEIKRNQNIINQLKFIGDLSVEESSEYAYFEFNGDIRKTLRMLGITDLTKKVKNKLERMNCPHEYNIDVKCKGKCTFKQMKLCWQEVYKDYELLVSEEPIYRYWFMGNTFAFKKRRNE</sequence>
<dbReference type="RefSeq" id="WP_307487314.1">
    <property type="nucleotide sequence ID" value="NZ_JAUSUF010000010.1"/>
</dbReference>
<proteinExistence type="predicted"/>
<dbReference type="Proteomes" id="UP001228504">
    <property type="component" value="Unassembled WGS sequence"/>
</dbReference>
<evidence type="ECO:0000313" key="2">
    <source>
        <dbReference type="Proteomes" id="UP001228504"/>
    </source>
</evidence>
<name>A0ABT9UW81_9FIRM</name>
<reference evidence="1 2" key="1">
    <citation type="submission" date="2023-07" db="EMBL/GenBank/DDBJ databases">
        <title>Genomic Encyclopedia of Type Strains, Phase IV (KMG-IV): sequencing the most valuable type-strain genomes for metagenomic binning, comparative biology and taxonomic classification.</title>
        <authorList>
            <person name="Goeker M."/>
        </authorList>
    </citation>
    <scope>NUCLEOTIDE SEQUENCE [LARGE SCALE GENOMIC DNA]</scope>
    <source>
        <strain evidence="1 2">DSM 20694</strain>
    </source>
</reference>
<protein>
    <submittedName>
        <fullName evidence="1">Uncharacterized protein</fullName>
    </submittedName>
</protein>